<dbReference type="PANTHER" id="PTHR21343:SF1">
    <property type="entry name" value="COBYRIC ACID SYNTHASE"/>
    <property type="match status" value="1"/>
</dbReference>
<dbReference type="InterPro" id="IPR029062">
    <property type="entry name" value="Class_I_gatase-like"/>
</dbReference>
<dbReference type="AlphaFoldDB" id="A0A212QXL2"/>
<feature type="active site" evidence="7">
    <location>
        <position position="433"/>
    </location>
</feature>
<dbReference type="UniPathway" id="UPA00148"/>
<feature type="domain" description="CobQ/CobB/MinD/ParA nucleotide binding" evidence="8">
    <location>
        <begin position="6"/>
        <end position="238"/>
    </location>
</feature>
<dbReference type="SUPFAM" id="SSF52317">
    <property type="entry name" value="Class I glutamine amidotransferase-like"/>
    <property type="match status" value="1"/>
</dbReference>
<dbReference type="Pfam" id="PF07685">
    <property type="entry name" value="GATase_3"/>
    <property type="match status" value="1"/>
</dbReference>
<comment type="pathway">
    <text evidence="1 7">Cofactor biosynthesis; adenosylcobalamin biosynthesis.</text>
</comment>
<reference evidence="10 11" key="1">
    <citation type="submission" date="2017-06" db="EMBL/GenBank/DDBJ databases">
        <authorList>
            <person name="Kim H.J."/>
            <person name="Triplett B.A."/>
        </authorList>
    </citation>
    <scope>NUCLEOTIDE SEQUENCE [LARGE SCALE GENOMIC DNA]</scope>
    <source>
        <strain evidence="10 11">B29T1</strain>
    </source>
</reference>
<evidence type="ECO:0000259" key="8">
    <source>
        <dbReference type="Pfam" id="PF01656"/>
    </source>
</evidence>
<comment type="similarity">
    <text evidence="2 7">Belongs to the CobB/CobQ family. CobQ subfamily.</text>
</comment>
<dbReference type="GO" id="GO:0003824">
    <property type="term" value="F:catalytic activity"/>
    <property type="evidence" value="ECO:0007669"/>
    <property type="project" value="InterPro"/>
</dbReference>
<dbReference type="NCBIfam" id="NF001989">
    <property type="entry name" value="PRK00784.1"/>
    <property type="match status" value="1"/>
</dbReference>
<evidence type="ECO:0000256" key="7">
    <source>
        <dbReference type="HAMAP-Rule" id="MF_00028"/>
    </source>
</evidence>
<keyword evidence="4 7" id="KW-0169">Cobalamin biosynthesis</keyword>
<accession>A0A212QXL2</accession>
<dbReference type="Pfam" id="PF01656">
    <property type="entry name" value="CbiA"/>
    <property type="match status" value="1"/>
</dbReference>
<dbReference type="Proteomes" id="UP000197065">
    <property type="component" value="Unassembled WGS sequence"/>
</dbReference>
<keyword evidence="5 7" id="KW-0315">Glutamine amidotransferase</keyword>
<dbReference type="EMBL" id="FYEH01000004">
    <property type="protein sequence ID" value="SNB64467.1"/>
    <property type="molecule type" value="Genomic_DNA"/>
</dbReference>
<dbReference type="InterPro" id="IPR011698">
    <property type="entry name" value="GATase_3"/>
</dbReference>
<feature type="active site" description="Nucleophile" evidence="7">
    <location>
        <position position="336"/>
    </location>
</feature>
<dbReference type="GO" id="GO:0015420">
    <property type="term" value="F:ABC-type vitamin B12 transporter activity"/>
    <property type="evidence" value="ECO:0007669"/>
    <property type="project" value="UniProtKB-UniRule"/>
</dbReference>
<dbReference type="Gene3D" id="3.40.50.300">
    <property type="entry name" value="P-loop containing nucleotide triphosphate hydrolases"/>
    <property type="match status" value="1"/>
</dbReference>
<dbReference type="CDD" id="cd01750">
    <property type="entry name" value="GATase1_CobQ"/>
    <property type="match status" value="1"/>
</dbReference>
<dbReference type="InterPro" id="IPR002586">
    <property type="entry name" value="CobQ/CobB/MinD/ParA_Nub-bd_dom"/>
</dbReference>
<dbReference type="GO" id="GO:0009236">
    <property type="term" value="P:cobalamin biosynthetic process"/>
    <property type="evidence" value="ECO:0007669"/>
    <property type="project" value="UniProtKB-UniRule"/>
</dbReference>
<comment type="function">
    <text evidence="6 7">Catalyzes amidations at positions B, D, E, and G on adenosylcobyrinic A,C-diamide. NH(2) groups are provided by glutamine, and one molecule of ATP is hydrogenolyzed for each amidation.</text>
</comment>
<evidence type="ECO:0000313" key="10">
    <source>
        <dbReference type="EMBL" id="SNB64467.1"/>
    </source>
</evidence>
<feature type="domain" description="CobB/CobQ-like glutamine amidotransferase" evidence="9">
    <location>
        <begin position="256"/>
        <end position="441"/>
    </location>
</feature>
<evidence type="ECO:0000256" key="4">
    <source>
        <dbReference type="ARBA" id="ARBA00022573"/>
    </source>
</evidence>
<dbReference type="SUPFAM" id="SSF52540">
    <property type="entry name" value="P-loop containing nucleoside triphosphate hydrolases"/>
    <property type="match status" value="1"/>
</dbReference>
<evidence type="ECO:0000256" key="2">
    <source>
        <dbReference type="ARBA" id="ARBA00006205"/>
    </source>
</evidence>
<evidence type="ECO:0000256" key="6">
    <source>
        <dbReference type="ARBA" id="ARBA00025166"/>
    </source>
</evidence>
<evidence type="ECO:0000256" key="5">
    <source>
        <dbReference type="ARBA" id="ARBA00022962"/>
    </source>
</evidence>
<evidence type="ECO:0000259" key="9">
    <source>
        <dbReference type="Pfam" id="PF07685"/>
    </source>
</evidence>
<dbReference type="PANTHER" id="PTHR21343">
    <property type="entry name" value="DETHIOBIOTIN SYNTHETASE"/>
    <property type="match status" value="1"/>
</dbReference>
<dbReference type="PROSITE" id="PS51274">
    <property type="entry name" value="GATASE_COBBQ"/>
    <property type="match status" value="1"/>
</dbReference>
<dbReference type="InterPro" id="IPR004459">
    <property type="entry name" value="CobQ_synth"/>
</dbReference>
<dbReference type="HAMAP" id="MF_00028">
    <property type="entry name" value="CobQ"/>
    <property type="match status" value="1"/>
</dbReference>
<protein>
    <recommendedName>
        <fullName evidence="3 7">Cobyric acid synthase</fullName>
    </recommendedName>
</protein>
<dbReference type="NCBIfam" id="TIGR00313">
    <property type="entry name" value="cobQ"/>
    <property type="match status" value="1"/>
</dbReference>
<organism evidence="10 11">
    <name type="scientific">Arboricoccus pini</name>
    <dbReference type="NCBI Taxonomy" id="1963835"/>
    <lineage>
        <taxon>Bacteria</taxon>
        <taxon>Pseudomonadati</taxon>
        <taxon>Pseudomonadota</taxon>
        <taxon>Alphaproteobacteria</taxon>
        <taxon>Geminicoccales</taxon>
        <taxon>Geminicoccaceae</taxon>
        <taxon>Arboricoccus</taxon>
    </lineage>
</organism>
<dbReference type="Gene3D" id="3.40.50.880">
    <property type="match status" value="1"/>
</dbReference>
<gene>
    <name evidence="7" type="primary">cobQ</name>
    <name evidence="10" type="ORF">SAMN07250955_10488</name>
</gene>
<name>A0A212QXL2_9PROT</name>
<evidence type="ECO:0000256" key="1">
    <source>
        <dbReference type="ARBA" id="ARBA00004953"/>
    </source>
</evidence>
<sequence>MRPRGLMIQGTSSNAGKSLLVAGLARAFTLRGLNVRPFKPQNMSNNAAATLEGAEIGRAQALQARAAKVAPHADMNPVLLKPESERGSQLVLQGKVVGRFDALAYQAKKASLLPAVLESFHRLARSADLVLVEGAGSPAEINLRGGDIANMGFAQAAALPVILLGDIERGGVLAQLVGTVALLEPADRACLVGWIVNKFRGDPTLFASAVPIIEGHTGLPGLGVVAWCDAAADLPKEDALGLDELAIGRKTGARLRIAVLRLPRIANFDDIEPLAMEEAVDLRILDPGQALPGDIDLVILPGSKSTRGDLAALRRAGWDIDIKAHHRRGGHVLGLCGGYQMLGRTIADPLGLEGPAGSDPGLGLLAIDTVLEATKTVMPRQALDAEDGTPLQGYEIHLGSSNGPDRDRPMLVLEGRPEGARSADGRVFGTYLHGLFANDRFRARWLQRLAKGSASELAYEARVEAALDGLAAHLERHLDLDRLLALASPIQQNS</sequence>
<dbReference type="InterPro" id="IPR027417">
    <property type="entry name" value="P-loop_NTPase"/>
</dbReference>
<dbReference type="InterPro" id="IPR033949">
    <property type="entry name" value="CobQ_GATase1"/>
</dbReference>
<proteinExistence type="inferred from homology"/>
<evidence type="ECO:0000313" key="11">
    <source>
        <dbReference type="Proteomes" id="UP000197065"/>
    </source>
</evidence>
<dbReference type="RefSeq" id="WP_207761963.1">
    <property type="nucleotide sequence ID" value="NZ_FYEH01000004.1"/>
</dbReference>
<keyword evidence="11" id="KW-1185">Reference proteome</keyword>
<evidence type="ECO:0000256" key="3">
    <source>
        <dbReference type="ARBA" id="ARBA00019833"/>
    </source>
</evidence>